<dbReference type="GO" id="GO:0005886">
    <property type="term" value="C:plasma membrane"/>
    <property type="evidence" value="ECO:0007669"/>
    <property type="project" value="UniProtKB-SubCell"/>
</dbReference>
<dbReference type="RefSeq" id="WP_015509088.1">
    <property type="nucleotide sequence ID" value="NC_020995.1"/>
</dbReference>
<dbReference type="PROSITE" id="PS50928">
    <property type="entry name" value="ABC_TM1"/>
    <property type="match status" value="1"/>
</dbReference>
<feature type="transmembrane region" description="Helical" evidence="7">
    <location>
        <begin position="164"/>
        <end position="184"/>
    </location>
</feature>
<keyword evidence="5 7" id="KW-1133">Transmembrane helix</keyword>
<evidence type="ECO:0000256" key="6">
    <source>
        <dbReference type="ARBA" id="ARBA00023136"/>
    </source>
</evidence>
<sequence length="301" mass="33937">MDIVKPKKPTLQHEEKSRLKTQKFMKLNAIIRYTILIIVALIMLYPIIWMIGASFKTNAEIFSSIGFWPSSFDLTPYIKGWETGTEFTFATYFFNTFKIVIPKVIFTLVSTIFVAYGFARFEFPFKKFLFAALISTLFLPGVVKTIPMYLFWRNLGLLDTYVPLVASTLFAQSAFNVFMLVQFMRGIPRDYDEAATMDGCNSFQLLIRVLLPIVKPALVTIGLLEFMGSMNDFMGPLIYISSVEKFPVAVALKMAMDTTSGSFQWNQIIAMSVIALIPSIVLFFSASKQFIDGMSAGGLKG</sequence>
<feature type="transmembrane region" description="Helical" evidence="7">
    <location>
        <begin position="99"/>
        <end position="119"/>
    </location>
</feature>
<reference evidence="9 10" key="2">
    <citation type="submission" date="2013-03" db="EMBL/GenBank/DDBJ databases">
        <title>The Genome Sequence of Enterococcus casseliflavus EC20 (899205).</title>
        <authorList>
            <consortium name="The Broad Institute Genomics Platform"/>
            <consortium name="The Broad Institute Genome Sequencing Center for Infectious Disease"/>
            <person name="Russ C."/>
            <person name="Feldgarden M."/>
            <person name="Gilmore M."/>
            <person name="Manson J."/>
            <person name="Palmer K."/>
            <person name="Carniol K."/>
            <person name="Walker B."/>
            <person name="Young S.K."/>
            <person name="Zeng Q."/>
            <person name="Gargeya S."/>
            <person name="Fitzgerald M."/>
            <person name="Haas B."/>
            <person name="Abouelleil A."/>
            <person name="Allen A.W."/>
            <person name="Alvarado L."/>
            <person name="Arachchi H.M."/>
            <person name="Berlin A.M."/>
            <person name="Chapman S.B."/>
            <person name="Gainer-Dewar J."/>
            <person name="Goldberg J."/>
            <person name="Griggs A."/>
            <person name="Gujja S."/>
            <person name="Hansen M."/>
            <person name="Howarth C."/>
            <person name="Imamovic A."/>
            <person name="Ireland A."/>
            <person name="Larimer J."/>
            <person name="McCowan C."/>
            <person name="Murphy C."/>
            <person name="Pearson M."/>
            <person name="Poon T.W."/>
            <person name="Priest M."/>
            <person name="Roberts A."/>
            <person name="Saif S."/>
            <person name="Shea T."/>
            <person name="Sisk P."/>
            <person name="Sykes S."/>
            <person name="Wortman J."/>
            <person name="Nusbaum C."/>
            <person name="Birren B."/>
        </authorList>
    </citation>
    <scope>NUCLEOTIDE SEQUENCE [LARGE SCALE GENOMIC DNA]</scope>
    <source>
        <strain evidence="9 10">EC20</strain>
    </source>
</reference>
<evidence type="ECO:0000313" key="10">
    <source>
        <dbReference type="Proteomes" id="UP000012675"/>
    </source>
</evidence>
<evidence type="ECO:0000259" key="8">
    <source>
        <dbReference type="PROSITE" id="PS50928"/>
    </source>
</evidence>
<evidence type="ECO:0000256" key="2">
    <source>
        <dbReference type="ARBA" id="ARBA00022448"/>
    </source>
</evidence>
<feature type="transmembrane region" description="Helical" evidence="7">
    <location>
        <begin position="128"/>
        <end position="152"/>
    </location>
</feature>
<organism evidence="9 10">
    <name type="scientific">Enterococcus casseliflavus EC20</name>
    <dbReference type="NCBI Taxonomy" id="565655"/>
    <lineage>
        <taxon>Bacteria</taxon>
        <taxon>Bacillati</taxon>
        <taxon>Bacillota</taxon>
        <taxon>Bacilli</taxon>
        <taxon>Lactobacillales</taxon>
        <taxon>Enterococcaceae</taxon>
        <taxon>Enterococcus</taxon>
    </lineage>
</organism>
<dbReference type="SUPFAM" id="SSF161098">
    <property type="entry name" value="MetI-like"/>
    <property type="match status" value="1"/>
</dbReference>
<evidence type="ECO:0000256" key="7">
    <source>
        <dbReference type="RuleBase" id="RU363032"/>
    </source>
</evidence>
<dbReference type="PANTHER" id="PTHR43744:SF6">
    <property type="entry name" value="ABC TRANSPORTER PERMEASE PROTEIN YESQ-RELATED"/>
    <property type="match status" value="1"/>
</dbReference>
<evidence type="ECO:0000256" key="5">
    <source>
        <dbReference type="ARBA" id="ARBA00022989"/>
    </source>
</evidence>
<dbReference type="HOGENOM" id="CLU_016047_1_1_9"/>
<keyword evidence="10" id="KW-1185">Reference proteome</keyword>
<feature type="transmembrane region" description="Helical" evidence="7">
    <location>
        <begin position="263"/>
        <end position="284"/>
    </location>
</feature>
<dbReference type="CDD" id="cd06261">
    <property type="entry name" value="TM_PBP2"/>
    <property type="match status" value="1"/>
</dbReference>
<dbReference type="Gene3D" id="1.10.3720.10">
    <property type="entry name" value="MetI-like"/>
    <property type="match status" value="1"/>
</dbReference>
<comment type="similarity">
    <text evidence="7">Belongs to the binding-protein-dependent transport system permease family.</text>
</comment>
<dbReference type="InterPro" id="IPR035906">
    <property type="entry name" value="MetI-like_sf"/>
</dbReference>
<feature type="transmembrane region" description="Helical" evidence="7">
    <location>
        <begin position="30"/>
        <end position="52"/>
    </location>
</feature>
<protein>
    <recommendedName>
        <fullName evidence="8">ABC transmembrane type-1 domain-containing protein</fullName>
    </recommendedName>
</protein>
<keyword evidence="2 7" id="KW-0813">Transport</keyword>
<dbReference type="KEGG" id="ecas:ECBG_00085"/>
<dbReference type="eggNOG" id="COG0395">
    <property type="taxonomic scope" value="Bacteria"/>
</dbReference>
<dbReference type="Proteomes" id="UP000012675">
    <property type="component" value="Chromosome"/>
</dbReference>
<dbReference type="AlphaFoldDB" id="C9A5C4"/>
<dbReference type="InterPro" id="IPR000515">
    <property type="entry name" value="MetI-like"/>
</dbReference>
<keyword evidence="3" id="KW-1003">Cell membrane</keyword>
<reference evidence="9 10" key="1">
    <citation type="submission" date="2009-02" db="EMBL/GenBank/DDBJ databases">
        <authorList>
            <consortium name="The Broad Institute Genome Sequencing Platform"/>
            <person name="Feldgarden M."/>
            <person name="Young S.K."/>
            <person name="Kodira C.D."/>
            <person name="Zeng Q."/>
            <person name="Koehrsen M."/>
            <person name="Alvarado L."/>
            <person name="Berlin A."/>
            <person name="Borenstein D."/>
            <person name="Chen Z."/>
            <person name="Engels R."/>
            <person name="Freedman E."/>
            <person name="Gellesch M."/>
            <person name="Goldberg J."/>
            <person name="Griggs A."/>
            <person name="Gujja S."/>
            <person name="Heiman D."/>
            <person name="Hepburn T."/>
            <person name="Howarth C."/>
            <person name="Jen D."/>
            <person name="Larson L."/>
            <person name="Lewis B."/>
            <person name="Mehta T."/>
            <person name="Park D."/>
            <person name="Pearson M."/>
            <person name="Roberts A."/>
            <person name="Saif S."/>
            <person name="Shea T."/>
            <person name="Shenoy N."/>
            <person name="Sisk P."/>
            <person name="Stolte C."/>
            <person name="Sykes S."/>
            <person name="Walk T."/>
            <person name="White J."/>
            <person name="Yandava C."/>
            <person name="Gilmore M."/>
            <person name="Manson J."/>
            <person name="Palmer K."/>
            <person name="Carniol K."/>
            <person name="Lander E."/>
            <person name="Nusbaum C."/>
            <person name="Galagan J."/>
            <person name="Birren B."/>
        </authorList>
    </citation>
    <scope>NUCLEOTIDE SEQUENCE [LARGE SCALE GENOMIC DNA]</scope>
    <source>
        <strain evidence="9 10">EC20</strain>
    </source>
</reference>
<evidence type="ECO:0000313" key="9">
    <source>
        <dbReference type="EMBL" id="EEV37816.1"/>
    </source>
</evidence>
<dbReference type="PANTHER" id="PTHR43744">
    <property type="entry name" value="ABC TRANSPORTER PERMEASE PROTEIN MG189-RELATED-RELATED"/>
    <property type="match status" value="1"/>
</dbReference>
<dbReference type="GeneID" id="15141304"/>
<feature type="transmembrane region" description="Helical" evidence="7">
    <location>
        <begin position="205"/>
        <end position="224"/>
    </location>
</feature>
<comment type="subcellular location">
    <subcellularLocation>
        <location evidence="1 7">Cell membrane</location>
        <topology evidence="1 7">Multi-pass membrane protein</topology>
    </subcellularLocation>
</comment>
<proteinExistence type="inferred from homology"/>
<dbReference type="GO" id="GO:0055085">
    <property type="term" value="P:transmembrane transport"/>
    <property type="evidence" value="ECO:0007669"/>
    <property type="project" value="InterPro"/>
</dbReference>
<evidence type="ECO:0000256" key="4">
    <source>
        <dbReference type="ARBA" id="ARBA00022692"/>
    </source>
</evidence>
<evidence type="ECO:0000256" key="3">
    <source>
        <dbReference type="ARBA" id="ARBA00022475"/>
    </source>
</evidence>
<accession>C9A5C4</accession>
<feature type="domain" description="ABC transmembrane type-1" evidence="8">
    <location>
        <begin position="93"/>
        <end position="286"/>
    </location>
</feature>
<keyword evidence="4 7" id="KW-0812">Transmembrane</keyword>
<keyword evidence="6 7" id="KW-0472">Membrane</keyword>
<gene>
    <name evidence="9" type="ORF">ECBG_00085</name>
</gene>
<name>C9A5C4_ENTCA</name>
<dbReference type="Pfam" id="PF00528">
    <property type="entry name" value="BPD_transp_1"/>
    <property type="match status" value="1"/>
</dbReference>
<dbReference type="EMBL" id="CP004856">
    <property type="protein sequence ID" value="EEV37816.1"/>
    <property type="molecule type" value="Genomic_DNA"/>
</dbReference>
<evidence type="ECO:0000256" key="1">
    <source>
        <dbReference type="ARBA" id="ARBA00004651"/>
    </source>
</evidence>